<comment type="subcellular location">
    <subcellularLocation>
        <location evidence="1">Cell membrane</location>
        <topology evidence="1">Multi-pass membrane protein</topology>
    </subcellularLocation>
</comment>
<dbReference type="Proteomes" id="UP000216797">
    <property type="component" value="Unassembled WGS sequence"/>
</dbReference>
<feature type="transmembrane region" description="Helical" evidence="6">
    <location>
        <begin position="12"/>
        <end position="39"/>
    </location>
</feature>
<evidence type="ECO:0000256" key="5">
    <source>
        <dbReference type="ARBA" id="ARBA00023136"/>
    </source>
</evidence>
<dbReference type="RefSeq" id="WP_071863806.1">
    <property type="nucleotide sequence ID" value="NZ_JBHLVQ010000010.1"/>
</dbReference>
<dbReference type="PANTHER" id="PTHR40064">
    <property type="entry name" value="MEMBRANE PROTEIN-RELATED"/>
    <property type="match status" value="1"/>
</dbReference>
<evidence type="ECO:0000256" key="4">
    <source>
        <dbReference type="ARBA" id="ARBA00022989"/>
    </source>
</evidence>
<accession>A0A1L8R933</accession>
<dbReference type="InterPro" id="IPR010343">
    <property type="entry name" value="ArAE_1"/>
</dbReference>
<dbReference type="Proteomes" id="UP000182835">
    <property type="component" value="Unassembled WGS sequence"/>
</dbReference>
<dbReference type="STRING" id="317010.RU96_GL000974"/>
<evidence type="ECO:0000256" key="6">
    <source>
        <dbReference type="SAM" id="Phobius"/>
    </source>
</evidence>
<dbReference type="AlphaFoldDB" id="A0A1L8R933"/>
<keyword evidence="2" id="KW-1003">Cell membrane</keyword>
<reference evidence="8 10" key="1">
    <citation type="submission" date="2014-12" db="EMBL/GenBank/DDBJ databases">
        <title>Draft genome sequences of 29 type strains of Enterococci.</title>
        <authorList>
            <person name="Zhong Z."/>
            <person name="Sun Z."/>
            <person name="Liu W."/>
            <person name="Zhang W."/>
            <person name="Zhang H."/>
        </authorList>
    </citation>
    <scope>NUCLEOTIDE SEQUENCE [LARGE SCALE GENOMIC DNA]</scope>
    <source>
        <strain evidence="8 10">DSM 21207</strain>
    </source>
</reference>
<protein>
    <recommendedName>
        <fullName evidence="7">Putative aromatic acid exporter C-terminal domain-containing protein</fullName>
    </recommendedName>
</protein>
<evidence type="ECO:0000256" key="1">
    <source>
        <dbReference type="ARBA" id="ARBA00004651"/>
    </source>
</evidence>
<name>A0A1L8R933_9ENTE</name>
<keyword evidence="11" id="KW-1185">Reference proteome</keyword>
<evidence type="ECO:0000256" key="2">
    <source>
        <dbReference type="ARBA" id="ARBA00022475"/>
    </source>
</evidence>
<proteinExistence type="predicted"/>
<evidence type="ECO:0000313" key="11">
    <source>
        <dbReference type="Proteomes" id="UP000216797"/>
    </source>
</evidence>
<comment type="caution">
    <text evidence="8">The sequence shown here is derived from an EMBL/GenBank/DDBJ whole genome shotgun (WGS) entry which is preliminary data.</text>
</comment>
<organism evidence="8 10">
    <name type="scientific">Enterococcus canintestini</name>
    <dbReference type="NCBI Taxonomy" id="317010"/>
    <lineage>
        <taxon>Bacteria</taxon>
        <taxon>Bacillati</taxon>
        <taxon>Bacillota</taxon>
        <taxon>Bacilli</taxon>
        <taxon>Lactobacillales</taxon>
        <taxon>Enterococcaceae</taxon>
        <taxon>Enterococcus</taxon>
    </lineage>
</organism>
<dbReference type="EMBL" id="JXKG01000002">
    <property type="protein sequence ID" value="OJG16232.1"/>
    <property type="molecule type" value="Genomic_DNA"/>
</dbReference>
<evidence type="ECO:0000256" key="3">
    <source>
        <dbReference type="ARBA" id="ARBA00022692"/>
    </source>
</evidence>
<feature type="domain" description="Putative aromatic acid exporter C-terminal" evidence="7">
    <location>
        <begin position="146"/>
        <end position="309"/>
    </location>
</feature>
<dbReference type="OrthoDB" id="357521at2"/>
<feature type="transmembrane region" description="Helical" evidence="6">
    <location>
        <begin position="77"/>
        <end position="95"/>
    </location>
</feature>
<gene>
    <name evidence="9" type="ORF">AKL21_01370</name>
    <name evidence="8" type="ORF">RU96_GL000974</name>
</gene>
<reference evidence="9 11" key="2">
    <citation type="submission" date="2015-08" db="EMBL/GenBank/DDBJ databases">
        <title>Enterococcus genome sequence.</title>
        <authorList>
            <person name="Acedo J.Z."/>
            <person name="Vederas J.C."/>
        </authorList>
    </citation>
    <scope>NUCLEOTIDE SEQUENCE [LARGE SCALE GENOMIC DNA]</scope>
    <source>
        <strain evidence="9 11">49</strain>
    </source>
</reference>
<feature type="transmembrane region" description="Helical" evidence="6">
    <location>
        <begin position="51"/>
        <end position="72"/>
    </location>
</feature>
<feature type="transmembrane region" description="Helical" evidence="6">
    <location>
        <begin position="115"/>
        <end position="140"/>
    </location>
</feature>
<keyword evidence="5 6" id="KW-0472">Membrane</keyword>
<dbReference type="InterPro" id="IPR038323">
    <property type="entry name" value="ArAE_1_C_sf"/>
</dbReference>
<keyword evidence="3 6" id="KW-0812">Transmembrane</keyword>
<sequence>MKIGLRTIKTVLAASLAMFFAQSLNLLYAPAAGIIAVLSVGNTKKATLLTAFYRVVSLIIATIISFFCFNLLGFNPFAFGVFLLLFIPVSVYFRLEDGIVVNSVLVTHYLSENSFAWQLITNEFLLMSLGVGLALLANLYMPDIGKTLKEEQAIVEVMFKKLLGQLANGLNTPSAASKARQTCAVLGDYLAQAQVKAKRHQQNRWFQEDSSFATYFTMRRGQVLILRDMIQLLDQIEVEEEYLADMRYLLQTTAKTFGYDNDGQELLALIKAISQNYEASPLPKNRSEFENRARLFQFLQLFTSFIETKAEFSRKLEN</sequence>
<dbReference type="PANTHER" id="PTHR40064:SF1">
    <property type="entry name" value="MEMBRANE PROTEIN"/>
    <property type="match status" value="1"/>
</dbReference>
<evidence type="ECO:0000259" key="7">
    <source>
        <dbReference type="Pfam" id="PF11728"/>
    </source>
</evidence>
<dbReference type="Pfam" id="PF06081">
    <property type="entry name" value="ArAE_1"/>
    <property type="match status" value="1"/>
</dbReference>
<dbReference type="Pfam" id="PF11728">
    <property type="entry name" value="ArAE_1_C"/>
    <property type="match status" value="1"/>
</dbReference>
<evidence type="ECO:0000313" key="8">
    <source>
        <dbReference type="EMBL" id="OJG16232.1"/>
    </source>
</evidence>
<dbReference type="EMBL" id="LHUG01000001">
    <property type="protein sequence ID" value="PAB02198.1"/>
    <property type="molecule type" value="Genomic_DNA"/>
</dbReference>
<evidence type="ECO:0000313" key="9">
    <source>
        <dbReference type="EMBL" id="PAB02198.1"/>
    </source>
</evidence>
<dbReference type="Gene3D" id="1.20.120.940">
    <property type="entry name" value="Putative aromatic acid exporter, C-terminal domain"/>
    <property type="match status" value="1"/>
</dbReference>
<keyword evidence="4 6" id="KW-1133">Transmembrane helix</keyword>
<dbReference type="GO" id="GO:0005886">
    <property type="term" value="C:plasma membrane"/>
    <property type="evidence" value="ECO:0007669"/>
    <property type="project" value="UniProtKB-SubCell"/>
</dbReference>
<dbReference type="InterPro" id="IPR052984">
    <property type="entry name" value="UPF0421"/>
</dbReference>
<dbReference type="InterPro" id="IPR021062">
    <property type="entry name" value="ArAE_1_C"/>
</dbReference>
<evidence type="ECO:0000313" key="10">
    <source>
        <dbReference type="Proteomes" id="UP000182835"/>
    </source>
</evidence>